<protein>
    <submittedName>
        <fullName evidence="10">Mitogen-activated protein kinase</fullName>
    </submittedName>
</protein>
<dbReference type="SMART" id="SM00248">
    <property type="entry name" value="ANK"/>
    <property type="match status" value="3"/>
</dbReference>
<dbReference type="PANTHER" id="PTHR11584">
    <property type="entry name" value="SERINE/THREONINE PROTEIN KINASE"/>
    <property type="match status" value="1"/>
</dbReference>
<feature type="region of interest" description="Disordered" evidence="8">
    <location>
        <begin position="1"/>
        <end position="64"/>
    </location>
</feature>
<dbReference type="Pfam" id="PF12796">
    <property type="entry name" value="Ank_2"/>
    <property type="match status" value="1"/>
</dbReference>
<dbReference type="PROSITE" id="PS00107">
    <property type="entry name" value="PROTEIN_KINASE_ATP"/>
    <property type="match status" value="1"/>
</dbReference>
<feature type="compositionally biased region" description="Low complexity" evidence="8">
    <location>
        <begin position="183"/>
        <end position="192"/>
    </location>
</feature>
<dbReference type="InterPro" id="IPR001245">
    <property type="entry name" value="Ser-Thr/Tyr_kinase_cat_dom"/>
</dbReference>
<dbReference type="GO" id="GO:0004674">
    <property type="term" value="F:protein serine/threonine kinase activity"/>
    <property type="evidence" value="ECO:0007669"/>
    <property type="project" value="UniProtKB-KW"/>
</dbReference>
<dbReference type="FunFam" id="1.10.510.10:FF:000071">
    <property type="entry name" value="Mitogen-activated protein kinase kinase kinase 3 isoform 2"/>
    <property type="match status" value="1"/>
</dbReference>
<dbReference type="PRINTS" id="PR00109">
    <property type="entry name" value="TYRKINASE"/>
</dbReference>
<dbReference type="PROSITE" id="PS50297">
    <property type="entry name" value="ANK_REP_REGION"/>
    <property type="match status" value="1"/>
</dbReference>
<proteinExistence type="predicted"/>
<feature type="region of interest" description="Disordered" evidence="8">
    <location>
        <begin position="80"/>
        <end position="105"/>
    </location>
</feature>
<reference evidence="10 11" key="1">
    <citation type="submission" date="2024-03" db="EMBL/GenBank/DDBJ databases">
        <title>Complete genome sequence of the green alga Chloropicon roscoffensis RCC1871.</title>
        <authorList>
            <person name="Lemieux C."/>
            <person name="Pombert J.-F."/>
            <person name="Otis C."/>
            <person name="Turmel M."/>
        </authorList>
    </citation>
    <scope>NUCLEOTIDE SEQUENCE [LARGE SCALE GENOMIC DNA]</scope>
    <source>
        <strain evidence="10 11">RCC1871</strain>
    </source>
</reference>
<dbReference type="CDD" id="cd06606">
    <property type="entry name" value="STKc_MAPKKK"/>
    <property type="match status" value="1"/>
</dbReference>
<dbReference type="Pfam" id="PF00069">
    <property type="entry name" value="Pkinase"/>
    <property type="match status" value="1"/>
</dbReference>
<evidence type="ECO:0000313" key="10">
    <source>
        <dbReference type="EMBL" id="WZN67059.1"/>
    </source>
</evidence>
<evidence type="ECO:0000259" key="9">
    <source>
        <dbReference type="PROSITE" id="PS50011"/>
    </source>
</evidence>
<feature type="region of interest" description="Disordered" evidence="8">
    <location>
        <begin position="154"/>
        <end position="217"/>
    </location>
</feature>
<evidence type="ECO:0000256" key="8">
    <source>
        <dbReference type="SAM" id="MobiDB-lite"/>
    </source>
</evidence>
<dbReference type="GO" id="GO:0005524">
    <property type="term" value="F:ATP binding"/>
    <property type="evidence" value="ECO:0007669"/>
    <property type="project" value="UniProtKB-UniRule"/>
</dbReference>
<keyword evidence="6" id="KW-0040">ANK repeat</keyword>
<dbReference type="InterPro" id="IPR017441">
    <property type="entry name" value="Protein_kinase_ATP_BS"/>
</dbReference>
<dbReference type="PANTHER" id="PTHR11584:SF369">
    <property type="entry name" value="MITOGEN-ACTIVATED PROTEIN KINASE KINASE KINASE 19-RELATED"/>
    <property type="match status" value="1"/>
</dbReference>
<accession>A0AAX4PMB4</accession>
<dbReference type="SUPFAM" id="SSF48403">
    <property type="entry name" value="Ankyrin repeat"/>
    <property type="match status" value="1"/>
</dbReference>
<dbReference type="SUPFAM" id="SSF56112">
    <property type="entry name" value="Protein kinase-like (PK-like)"/>
    <property type="match status" value="1"/>
</dbReference>
<evidence type="ECO:0000256" key="5">
    <source>
        <dbReference type="ARBA" id="ARBA00022840"/>
    </source>
</evidence>
<dbReference type="PROSITE" id="PS50088">
    <property type="entry name" value="ANK_REPEAT"/>
    <property type="match status" value="2"/>
</dbReference>
<evidence type="ECO:0000256" key="1">
    <source>
        <dbReference type="ARBA" id="ARBA00022527"/>
    </source>
</evidence>
<dbReference type="PROSITE" id="PS50011">
    <property type="entry name" value="PROTEIN_KINASE_DOM"/>
    <property type="match status" value="1"/>
</dbReference>
<dbReference type="Proteomes" id="UP001472866">
    <property type="component" value="Chromosome 17"/>
</dbReference>
<evidence type="ECO:0000256" key="3">
    <source>
        <dbReference type="ARBA" id="ARBA00022741"/>
    </source>
</evidence>
<dbReference type="InterPro" id="IPR011009">
    <property type="entry name" value="Kinase-like_dom_sf"/>
</dbReference>
<evidence type="ECO:0000256" key="4">
    <source>
        <dbReference type="ARBA" id="ARBA00022777"/>
    </source>
</evidence>
<keyword evidence="3 7" id="KW-0547">Nucleotide-binding</keyword>
<feature type="repeat" description="ANK" evidence="6">
    <location>
        <begin position="344"/>
        <end position="376"/>
    </location>
</feature>
<dbReference type="AlphaFoldDB" id="A0AAX4PMB4"/>
<feature type="repeat" description="ANK" evidence="6">
    <location>
        <begin position="311"/>
        <end position="343"/>
    </location>
</feature>
<keyword evidence="1" id="KW-0723">Serine/threonine-protein kinase</keyword>
<keyword evidence="2" id="KW-0808">Transferase</keyword>
<dbReference type="InterPro" id="IPR008271">
    <property type="entry name" value="Ser/Thr_kinase_AS"/>
</dbReference>
<dbReference type="SMART" id="SM00220">
    <property type="entry name" value="S_TKc"/>
    <property type="match status" value="1"/>
</dbReference>
<evidence type="ECO:0000256" key="2">
    <source>
        <dbReference type="ARBA" id="ARBA00022679"/>
    </source>
</evidence>
<feature type="compositionally biased region" description="Low complexity" evidence="8">
    <location>
        <begin position="32"/>
        <end position="49"/>
    </location>
</feature>
<feature type="domain" description="Protein kinase" evidence="9">
    <location>
        <begin position="421"/>
        <end position="686"/>
    </location>
</feature>
<evidence type="ECO:0000256" key="7">
    <source>
        <dbReference type="PROSITE-ProRule" id="PRU10141"/>
    </source>
</evidence>
<sequence length="689" mass="74096">MTDRRSNTTGLASGRAGALDGRVRFPSPSPQPDASSSSPSPSMPCSPSSNASRPHSRERILCRSPTSVAIRRLALEQIERDEKEARAGGGRSAVARGNSPGSLAPIASASRLHNRIGGRASVLGGPDRVTPRADPLLLRKIASAPDSQHFPLYFRDTAASPSPPTGSPFSSPTKVRASRFGVSRSPSPSLLRPRPPTLRRRASSPSQSAAAAPDEPTSLLHAADFARDLQRLAKGRGAGDVLSLLTSHPHSRSRGAPSSEGNDKGWGALLDATALPGGRTALQESCFYGQGARAAEILGLGADPDHTHHAENPPPLVLACQFGHPEAVRALVAAGASMHLPDDEGRTPLHAACEEGHVECCELVLREGASIRAKTKEGRTPMQLATADSVRALFRGQGGSRPTKDLFERGESRVESGAFRWKKGNLLGEGAYGRVYAGLCQETGSLMAVKQIPVDCDDEGRREQMKQLQREIDVYKTLRHEHIVGYLGAYLSKEDSLMYVFLEYVSGGSISSMLKRFGPFSEALSRIYVRQILCGLAFLHANRCVHRDIKGANILITQEGSAKLADFGASKRYASAENSGSGLSDSKSILGSVYWMAPEVMKGTGHGRRADVWSLGCTLVEMLTGRHPWREYDNTWTAMFQISKSEEGPGLPKGISAEAKDFLQMCFKLDPTERPTAEDLLKHPFCGEE</sequence>
<feature type="binding site" evidence="7">
    <location>
        <position position="450"/>
    </location>
    <ligand>
        <name>ATP</name>
        <dbReference type="ChEBI" id="CHEBI:30616"/>
    </ligand>
</feature>
<dbReference type="InterPro" id="IPR036770">
    <property type="entry name" value="Ankyrin_rpt-contain_sf"/>
</dbReference>
<organism evidence="10 11">
    <name type="scientific">Chloropicon roscoffensis</name>
    <dbReference type="NCBI Taxonomy" id="1461544"/>
    <lineage>
        <taxon>Eukaryota</taxon>
        <taxon>Viridiplantae</taxon>
        <taxon>Chlorophyta</taxon>
        <taxon>Chloropicophyceae</taxon>
        <taxon>Chloropicales</taxon>
        <taxon>Chloropicaceae</taxon>
        <taxon>Chloropicon</taxon>
    </lineage>
</organism>
<keyword evidence="4 10" id="KW-0418">Kinase</keyword>
<dbReference type="InterPro" id="IPR000719">
    <property type="entry name" value="Prot_kinase_dom"/>
</dbReference>
<gene>
    <name evidence="10" type="ORF">HKI87_17g86310</name>
</gene>
<feature type="compositionally biased region" description="Low complexity" evidence="8">
    <location>
        <begin position="203"/>
        <end position="213"/>
    </location>
</feature>
<keyword evidence="5 7" id="KW-0067">ATP-binding</keyword>
<dbReference type="InterPro" id="IPR002110">
    <property type="entry name" value="Ankyrin_rpt"/>
</dbReference>
<dbReference type="PROSITE" id="PS00108">
    <property type="entry name" value="PROTEIN_KINASE_ST"/>
    <property type="match status" value="1"/>
</dbReference>
<dbReference type="EMBL" id="CP151517">
    <property type="protein sequence ID" value="WZN67059.1"/>
    <property type="molecule type" value="Genomic_DNA"/>
</dbReference>
<evidence type="ECO:0000256" key="6">
    <source>
        <dbReference type="PROSITE-ProRule" id="PRU00023"/>
    </source>
</evidence>
<dbReference type="Gene3D" id="1.10.510.10">
    <property type="entry name" value="Transferase(Phosphotransferase) domain 1"/>
    <property type="match status" value="1"/>
</dbReference>
<name>A0AAX4PMB4_9CHLO</name>
<keyword evidence="11" id="KW-1185">Reference proteome</keyword>
<dbReference type="Gene3D" id="1.25.40.20">
    <property type="entry name" value="Ankyrin repeat-containing domain"/>
    <property type="match status" value="1"/>
</dbReference>
<evidence type="ECO:0000313" key="11">
    <source>
        <dbReference type="Proteomes" id="UP001472866"/>
    </source>
</evidence>